<dbReference type="Gene3D" id="3.30.40.10">
    <property type="entry name" value="Zinc/RING finger domain, C3HC4 (zinc finger)"/>
    <property type="match status" value="1"/>
</dbReference>
<evidence type="ECO:0000256" key="4">
    <source>
        <dbReference type="PROSITE-ProRule" id="PRU00146"/>
    </source>
</evidence>
<proteinExistence type="predicted"/>
<dbReference type="InterPro" id="IPR013083">
    <property type="entry name" value="Znf_RING/FYVE/PHD"/>
</dbReference>
<keyword evidence="3" id="KW-0862">Zinc</keyword>
<dbReference type="PANTHER" id="PTHR24102">
    <property type="entry name" value="PHD FINGER PROTEIN"/>
    <property type="match status" value="1"/>
</dbReference>
<feature type="region of interest" description="Disordered" evidence="5">
    <location>
        <begin position="498"/>
        <end position="539"/>
    </location>
</feature>
<feature type="compositionally biased region" description="Acidic residues" evidence="5">
    <location>
        <begin position="522"/>
        <end position="532"/>
    </location>
</feature>
<accession>A0AAE0FTW7</accession>
<evidence type="ECO:0000313" key="7">
    <source>
        <dbReference type="EMBL" id="KAK3265632.1"/>
    </source>
</evidence>
<sequence length="581" mass="59328">MEVLSLLNAARRNEPVELAPHSTSSPRASQWAENTCKASGHAYASGPGTKPCENKMITTFFGGKSKALSATAEGSDLVPESKPTAKLDAAAKKATASKAAAPVGGRGRGRGRGRSKPEATGATPSVAPGASASAASCPMAEAVSATSPTLEPAASAQGSQAGLLGTFLLGVPASRAASPPQAPSNPPPSSASVATPLSAACDTTPAEAKKRKLGEDDDKAKPKGTADEEVGALRLRSPPASEEIPVTQKWQALFSKPKAAPVAPSHPAETVEAKGKPGVEEIEVSLKRSAGATAEPPAAGAFDGGARESAPADPRAGLSTEAPAISEVAAIVPACQSPPIQPGEDADDECYACKDGGELMLCDTCPRAYHPMCVGLREVPEGDWACPACSSSEIPATQDFGMGSDSLRQEVQNAEVGDSDVTPPTTKTDQEACAVQDAGFPSSKESADVGVAAEAVHEGPVRETGTARPSRAAKTSALSTISMLMSGARAMAGAVEAAKPKKARADVKGSAGRGRQRKAAADDEDEDEDEEFQVSKPRKKAAIFMSAAERRQVALVRLAAWLAAESSEQPTLWRDGREGAV</sequence>
<feature type="region of interest" description="Disordered" evidence="5">
    <location>
        <begin position="1"/>
        <end position="49"/>
    </location>
</feature>
<dbReference type="InterPro" id="IPR001965">
    <property type="entry name" value="Znf_PHD"/>
</dbReference>
<evidence type="ECO:0000256" key="3">
    <source>
        <dbReference type="ARBA" id="ARBA00022833"/>
    </source>
</evidence>
<evidence type="ECO:0000259" key="6">
    <source>
        <dbReference type="PROSITE" id="PS50016"/>
    </source>
</evidence>
<feature type="compositionally biased region" description="Pro residues" evidence="5">
    <location>
        <begin position="180"/>
        <end position="189"/>
    </location>
</feature>
<comment type="caution">
    <text evidence="7">The sequence shown here is derived from an EMBL/GenBank/DDBJ whole genome shotgun (WGS) entry which is preliminary data.</text>
</comment>
<keyword evidence="1" id="KW-0479">Metal-binding</keyword>
<dbReference type="EMBL" id="LGRX02013782">
    <property type="protein sequence ID" value="KAK3265632.1"/>
    <property type="molecule type" value="Genomic_DNA"/>
</dbReference>
<evidence type="ECO:0000256" key="1">
    <source>
        <dbReference type="ARBA" id="ARBA00022723"/>
    </source>
</evidence>
<dbReference type="AlphaFoldDB" id="A0AAE0FTW7"/>
<keyword evidence="2 4" id="KW-0863">Zinc-finger</keyword>
<dbReference type="PANTHER" id="PTHR24102:SF28">
    <property type="entry name" value="PHD-TYPE DOMAIN-CONTAINING PROTEIN"/>
    <property type="match status" value="1"/>
</dbReference>
<feature type="compositionally biased region" description="Low complexity" evidence="5">
    <location>
        <begin position="122"/>
        <end position="142"/>
    </location>
</feature>
<feature type="region of interest" description="Disordered" evidence="5">
    <location>
        <begin position="174"/>
        <end position="319"/>
    </location>
</feature>
<evidence type="ECO:0000313" key="8">
    <source>
        <dbReference type="Proteomes" id="UP001190700"/>
    </source>
</evidence>
<dbReference type="InterPro" id="IPR019787">
    <property type="entry name" value="Znf_PHD-finger"/>
</dbReference>
<dbReference type="InterPro" id="IPR019786">
    <property type="entry name" value="Zinc_finger_PHD-type_CS"/>
</dbReference>
<evidence type="ECO:0000256" key="2">
    <source>
        <dbReference type="ARBA" id="ARBA00022771"/>
    </source>
</evidence>
<evidence type="ECO:0000256" key="5">
    <source>
        <dbReference type="SAM" id="MobiDB-lite"/>
    </source>
</evidence>
<dbReference type="PROSITE" id="PS50016">
    <property type="entry name" value="ZF_PHD_2"/>
    <property type="match status" value="1"/>
</dbReference>
<gene>
    <name evidence="7" type="ORF">CYMTET_25697</name>
</gene>
<feature type="domain" description="PHD-type" evidence="6">
    <location>
        <begin position="347"/>
        <end position="392"/>
    </location>
</feature>
<feature type="region of interest" description="Disordered" evidence="5">
    <location>
        <begin position="68"/>
        <end position="158"/>
    </location>
</feature>
<dbReference type="CDD" id="cd15532">
    <property type="entry name" value="PHD2_CHD_II"/>
    <property type="match status" value="1"/>
</dbReference>
<dbReference type="SUPFAM" id="SSF57903">
    <property type="entry name" value="FYVE/PHD zinc finger"/>
    <property type="match status" value="1"/>
</dbReference>
<feature type="compositionally biased region" description="Low complexity" evidence="5">
    <location>
        <begin position="290"/>
        <end position="301"/>
    </location>
</feature>
<reference evidence="7 8" key="1">
    <citation type="journal article" date="2015" name="Genome Biol. Evol.">
        <title>Comparative Genomics of a Bacterivorous Green Alga Reveals Evolutionary Causalities and Consequences of Phago-Mixotrophic Mode of Nutrition.</title>
        <authorList>
            <person name="Burns J.A."/>
            <person name="Paasch A."/>
            <person name="Narechania A."/>
            <person name="Kim E."/>
        </authorList>
    </citation>
    <scope>NUCLEOTIDE SEQUENCE [LARGE SCALE GENOMIC DNA]</scope>
    <source>
        <strain evidence="7 8">PLY_AMNH</strain>
    </source>
</reference>
<dbReference type="PROSITE" id="PS01359">
    <property type="entry name" value="ZF_PHD_1"/>
    <property type="match status" value="1"/>
</dbReference>
<feature type="compositionally biased region" description="Low complexity" evidence="5">
    <location>
        <begin position="190"/>
        <end position="200"/>
    </location>
</feature>
<dbReference type="Proteomes" id="UP001190700">
    <property type="component" value="Unassembled WGS sequence"/>
</dbReference>
<feature type="compositionally biased region" description="Low complexity" evidence="5">
    <location>
        <begin position="92"/>
        <end position="101"/>
    </location>
</feature>
<feature type="compositionally biased region" description="Basic and acidic residues" evidence="5">
    <location>
        <begin position="269"/>
        <end position="279"/>
    </location>
</feature>
<dbReference type="GO" id="GO:0008270">
    <property type="term" value="F:zinc ion binding"/>
    <property type="evidence" value="ECO:0007669"/>
    <property type="project" value="UniProtKB-KW"/>
</dbReference>
<organism evidence="7 8">
    <name type="scientific">Cymbomonas tetramitiformis</name>
    <dbReference type="NCBI Taxonomy" id="36881"/>
    <lineage>
        <taxon>Eukaryota</taxon>
        <taxon>Viridiplantae</taxon>
        <taxon>Chlorophyta</taxon>
        <taxon>Pyramimonadophyceae</taxon>
        <taxon>Pyramimonadales</taxon>
        <taxon>Pyramimonadaceae</taxon>
        <taxon>Cymbomonas</taxon>
    </lineage>
</organism>
<protein>
    <recommendedName>
        <fullName evidence="6">PHD-type domain-containing protein</fullName>
    </recommendedName>
</protein>
<dbReference type="SMART" id="SM00249">
    <property type="entry name" value="PHD"/>
    <property type="match status" value="1"/>
</dbReference>
<name>A0AAE0FTW7_9CHLO</name>
<dbReference type="Pfam" id="PF00628">
    <property type="entry name" value="PHD"/>
    <property type="match status" value="1"/>
</dbReference>
<dbReference type="InterPro" id="IPR011011">
    <property type="entry name" value="Znf_FYVE_PHD"/>
</dbReference>
<feature type="compositionally biased region" description="Polar residues" evidence="5">
    <location>
        <begin position="21"/>
        <end position="37"/>
    </location>
</feature>
<keyword evidence="8" id="KW-1185">Reference proteome</keyword>